<dbReference type="Proteomes" id="UP000186004">
    <property type="component" value="Unassembled WGS sequence"/>
</dbReference>
<dbReference type="InterPro" id="IPR051784">
    <property type="entry name" value="Nod_factor_ABC_transporter"/>
</dbReference>
<dbReference type="InterPro" id="IPR013525">
    <property type="entry name" value="ABC2_TM"/>
</dbReference>
<dbReference type="GO" id="GO:0140359">
    <property type="term" value="F:ABC-type transporter activity"/>
    <property type="evidence" value="ECO:0007669"/>
    <property type="project" value="InterPro"/>
</dbReference>
<evidence type="ECO:0000256" key="3">
    <source>
        <dbReference type="ARBA" id="ARBA00022989"/>
    </source>
</evidence>
<evidence type="ECO:0000259" key="7">
    <source>
        <dbReference type="Pfam" id="PF01061"/>
    </source>
</evidence>
<evidence type="ECO:0000256" key="4">
    <source>
        <dbReference type="ARBA" id="ARBA00023136"/>
    </source>
</evidence>
<evidence type="ECO:0000313" key="9">
    <source>
        <dbReference type="Proteomes" id="UP000186004"/>
    </source>
</evidence>
<gene>
    <name evidence="8" type="ORF">SAMN05444858_104267</name>
</gene>
<dbReference type="EMBL" id="FTNF01000004">
    <property type="protein sequence ID" value="SIQ81882.1"/>
    <property type="molecule type" value="Genomic_DNA"/>
</dbReference>
<dbReference type="InterPro" id="IPR000412">
    <property type="entry name" value="ABC_2_transport"/>
</dbReference>
<keyword evidence="3 6" id="KW-1133">Transmembrane helix</keyword>
<proteinExistence type="predicted"/>
<dbReference type="GO" id="GO:0046677">
    <property type="term" value="P:response to antibiotic"/>
    <property type="evidence" value="ECO:0007669"/>
    <property type="project" value="UniProtKB-KW"/>
</dbReference>
<keyword evidence="4 6" id="KW-0472">Membrane</keyword>
<keyword evidence="9" id="KW-1185">Reference proteome</keyword>
<keyword evidence="2 6" id="KW-0812">Transmembrane</keyword>
<organism evidence="8 9">
    <name type="scientific">Micromonospora avicenniae</name>
    <dbReference type="NCBI Taxonomy" id="1198245"/>
    <lineage>
        <taxon>Bacteria</taxon>
        <taxon>Bacillati</taxon>
        <taxon>Actinomycetota</taxon>
        <taxon>Actinomycetes</taxon>
        <taxon>Micromonosporales</taxon>
        <taxon>Micromonosporaceae</taxon>
        <taxon>Micromonospora</taxon>
    </lineage>
</organism>
<evidence type="ECO:0000256" key="5">
    <source>
        <dbReference type="ARBA" id="ARBA00023251"/>
    </source>
</evidence>
<dbReference type="AlphaFoldDB" id="A0A1N6VVN6"/>
<name>A0A1N6VVN6_9ACTN</name>
<feature type="transmembrane region" description="Helical" evidence="6">
    <location>
        <begin position="94"/>
        <end position="115"/>
    </location>
</feature>
<feature type="transmembrane region" description="Helical" evidence="6">
    <location>
        <begin position="18"/>
        <end position="37"/>
    </location>
</feature>
<dbReference type="GO" id="GO:0043190">
    <property type="term" value="C:ATP-binding cassette (ABC) transporter complex"/>
    <property type="evidence" value="ECO:0007669"/>
    <property type="project" value="InterPro"/>
</dbReference>
<evidence type="ECO:0000313" key="8">
    <source>
        <dbReference type="EMBL" id="SIQ81882.1"/>
    </source>
</evidence>
<dbReference type="PANTHER" id="PTHR43229:SF3">
    <property type="entry name" value="ABC-TYPE MULTIDRUG TRANSPORT SYSTEM, PERMEASE COMPONENT"/>
    <property type="match status" value="1"/>
</dbReference>
<feature type="domain" description="ABC-2 type transporter transmembrane" evidence="7">
    <location>
        <begin position="2"/>
        <end position="198"/>
    </location>
</feature>
<evidence type="ECO:0000256" key="2">
    <source>
        <dbReference type="ARBA" id="ARBA00022692"/>
    </source>
</evidence>
<evidence type="ECO:0000256" key="6">
    <source>
        <dbReference type="SAM" id="Phobius"/>
    </source>
</evidence>
<comment type="subcellular location">
    <subcellularLocation>
        <location evidence="1">Membrane</location>
        <topology evidence="1">Multi-pass membrane protein</topology>
    </subcellularLocation>
</comment>
<dbReference type="Pfam" id="PF01061">
    <property type="entry name" value="ABC2_membrane"/>
    <property type="match status" value="1"/>
</dbReference>
<feature type="transmembrane region" description="Helical" evidence="6">
    <location>
        <begin position="127"/>
        <end position="151"/>
    </location>
</feature>
<keyword evidence="5" id="KW-0046">Antibiotic resistance</keyword>
<dbReference type="PANTHER" id="PTHR43229">
    <property type="entry name" value="NODULATION PROTEIN J"/>
    <property type="match status" value="1"/>
</dbReference>
<accession>A0A1N6VVN6</accession>
<dbReference type="STRING" id="1198245.SAMN05444858_104267"/>
<protein>
    <submittedName>
        <fullName evidence="8">ABC-2 type transport system permease protein</fullName>
    </submittedName>
</protein>
<dbReference type="RefSeq" id="WP_076469771.1">
    <property type="nucleotide sequence ID" value="NZ_FTNF01000004.1"/>
</dbReference>
<sequence>MRAYLWFELRRLARDPRLALFSVLGPVVTYLIFSGLAGGGDQLEGVDAAAALMVGLAGYGAVAGVLSVGSLVSQERAVGWLSQLRVTPLPPWQAVAAKALVSTLSGVPSVIAVGITGRLQHHVELSAGRWIALLLLMWAGTVPFALLGLAIGYGLAPQLAQPVNFLAFLGLSVLGGLLVPVTYFPDALRHLGHALPTYRYAELGWRSVAGLAPTPSGLGVLAVWTVLFATLAAWAYRRSTAHR</sequence>
<reference evidence="8 9" key="1">
    <citation type="submission" date="2017-01" db="EMBL/GenBank/DDBJ databases">
        <authorList>
            <person name="Mah S.A."/>
            <person name="Swanson W.J."/>
            <person name="Moy G.W."/>
            <person name="Vacquier V.D."/>
        </authorList>
    </citation>
    <scope>NUCLEOTIDE SEQUENCE [LARGE SCALE GENOMIC DNA]</scope>
    <source>
        <strain evidence="8 9">DSM 45758</strain>
    </source>
</reference>
<dbReference type="OrthoDB" id="63188at2"/>
<dbReference type="PIRSF" id="PIRSF006648">
    <property type="entry name" value="DrrB"/>
    <property type="match status" value="1"/>
</dbReference>
<feature type="transmembrane region" description="Helical" evidence="6">
    <location>
        <begin position="163"/>
        <end position="184"/>
    </location>
</feature>
<feature type="transmembrane region" description="Helical" evidence="6">
    <location>
        <begin position="216"/>
        <end position="236"/>
    </location>
</feature>
<evidence type="ECO:0000256" key="1">
    <source>
        <dbReference type="ARBA" id="ARBA00004141"/>
    </source>
</evidence>
<feature type="transmembrane region" description="Helical" evidence="6">
    <location>
        <begin position="49"/>
        <end position="73"/>
    </location>
</feature>